<dbReference type="AlphaFoldDB" id="A0A2R6XM71"/>
<accession>A0A2R6XM71</accession>
<comment type="subcellular location">
    <subcellularLocation>
        <location evidence="1">Endomembrane system</location>
        <topology evidence="1">Multi-pass membrane protein</topology>
    </subcellularLocation>
</comment>
<dbReference type="InterPro" id="IPR008389">
    <property type="entry name" value="ATPase_V0-cplx_e1/e2_su"/>
</dbReference>
<dbReference type="GO" id="GO:0033179">
    <property type="term" value="C:proton-transporting V-type ATPase, V0 domain"/>
    <property type="evidence" value="ECO:0007669"/>
    <property type="project" value="InterPro"/>
</dbReference>
<protein>
    <recommendedName>
        <fullName evidence="12">V-type proton ATPase subunit</fullName>
    </recommendedName>
</protein>
<evidence type="ECO:0000256" key="1">
    <source>
        <dbReference type="ARBA" id="ARBA00004127"/>
    </source>
</evidence>
<evidence type="ECO:0000256" key="2">
    <source>
        <dbReference type="ARBA" id="ARBA00008328"/>
    </source>
</evidence>
<sequence length="73" mass="8372">MASGFFLTTLYFIFASLVGTFGIKWLYDKAPSFTKLLILLVNTAIICCYLIWVIVWMAQWNPLVVPILKNPNE</sequence>
<dbReference type="PANTHER" id="PTHR12263:SF0">
    <property type="entry name" value="V-TYPE PROTON ATPASE SUBUNIT"/>
    <property type="match status" value="1"/>
</dbReference>
<dbReference type="GO" id="GO:0046961">
    <property type="term" value="F:proton-transporting ATPase activity, rotational mechanism"/>
    <property type="evidence" value="ECO:0007669"/>
    <property type="project" value="InterPro"/>
</dbReference>
<evidence type="ECO:0000256" key="3">
    <source>
        <dbReference type="ARBA" id="ARBA00022448"/>
    </source>
</evidence>
<evidence type="ECO:0000256" key="9">
    <source>
        <dbReference type="SAM" id="Phobius"/>
    </source>
</evidence>
<feature type="transmembrane region" description="Helical" evidence="9">
    <location>
        <begin position="36"/>
        <end position="58"/>
    </location>
</feature>
<dbReference type="OrthoDB" id="1508846at2759"/>
<keyword evidence="11" id="KW-1185">Reference proteome</keyword>
<dbReference type="Pfam" id="PF05493">
    <property type="entry name" value="ATP_synt_H"/>
    <property type="match status" value="1"/>
</dbReference>
<keyword evidence="4 9" id="KW-0812">Transmembrane</keyword>
<proteinExistence type="inferred from homology"/>
<evidence type="ECO:0000313" key="11">
    <source>
        <dbReference type="Proteomes" id="UP000244005"/>
    </source>
</evidence>
<evidence type="ECO:0008006" key="12">
    <source>
        <dbReference type="Google" id="ProtNLM"/>
    </source>
</evidence>
<reference evidence="11" key="1">
    <citation type="journal article" date="2017" name="Cell">
        <title>Insights into land plant evolution garnered from the Marchantia polymorpha genome.</title>
        <authorList>
            <person name="Bowman J.L."/>
            <person name="Kohchi T."/>
            <person name="Yamato K.T."/>
            <person name="Jenkins J."/>
            <person name="Shu S."/>
            <person name="Ishizaki K."/>
            <person name="Yamaoka S."/>
            <person name="Nishihama R."/>
            <person name="Nakamura Y."/>
            <person name="Berger F."/>
            <person name="Adam C."/>
            <person name="Aki S.S."/>
            <person name="Althoff F."/>
            <person name="Araki T."/>
            <person name="Arteaga-Vazquez M.A."/>
            <person name="Balasubrmanian S."/>
            <person name="Barry K."/>
            <person name="Bauer D."/>
            <person name="Boehm C.R."/>
            <person name="Briginshaw L."/>
            <person name="Caballero-Perez J."/>
            <person name="Catarino B."/>
            <person name="Chen F."/>
            <person name="Chiyoda S."/>
            <person name="Chovatia M."/>
            <person name="Davies K.M."/>
            <person name="Delmans M."/>
            <person name="Demura T."/>
            <person name="Dierschke T."/>
            <person name="Dolan L."/>
            <person name="Dorantes-Acosta A.E."/>
            <person name="Eklund D.M."/>
            <person name="Florent S.N."/>
            <person name="Flores-Sandoval E."/>
            <person name="Fujiyama A."/>
            <person name="Fukuzawa H."/>
            <person name="Galik B."/>
            <person name="Grimanelli D."/>
            <person name="Grimwood J."/>
            <person name="Grossniklaus U."/>
            <person name="Hamada T."/>
            <person name="Haseloff J."/>
            <person name="Hetherington A.J."/>
            <person name="Higo A."/>
            <person name="Hirakawa Y."/>
            <person name="Hundley H.N."/>
            <person name="Ikeda Y."/>
            <person name="Inoue K."/>
            <person name="Inoue S.I."/>
            <person name="Ishida S."/>
            <person name="Jia Q."/>
            <person name="Kakita M."/>
            <person name="Kanazawa T."/>
            <person name="Kawai Y."/>
            <person name="Kawashima T."/>
            <person name="Kennedy M."/>
            <person name="Kinose K."/>
            <person name="Kinoshita T."/>
            <person name="Kohara Y."/>
            <person name="Koide E."/>
            <person name="Komatsu K."/>
            <person name="Kopischke S."/>
            <person name="Kubo M."/>
            <person name="Kyozuka J."/>
            <person name="Lagercrantz U."/>
            <person name="Lin S.S."/>
            <person name="Lindquist E."/>
            <person name="Lipzen A.M."/>
            <person name="Lu C.W."/>
            <person name="De Luna E."/>
            <person name="Martienssen R.A."/>
            <person name="Minamino N."/>
            <person name="Mizutani M."/>
            <person name="Mizutani M."/>
            <person name="Mochizuki N."/>
            <person name="Monte I."/>
            <person name="Mosher R."/>
            <person name="Nagasaki H."/>
            <person name="Nakagami H."/>
            <person name="Naramoto S."/>
            <person name="Nishitani K."/>
            <person name="Ohtani M."/>
            <person name="Okamoto T."/>
            <person name="Okumura M."/>
            <person name="Phillips J."/>
            <person name="Pollak B."/>
            <person name="Reinders A."/>
            <person name="Rovekamp M."/>
            <person name="Sano R."/>
            <person name="Sawa S."/>
            <person name="Schmid M.W."/>
            <person name="Shirakawa M."/>
            <person name="Solano R."/>
            <person name="Spunde A."/>
            <person name="Suetsugu N."/>
            <person name="Sugano S."/>
            <person name="Sugiyama A."/>
            <person name="Sun R."/>
            <person name="Suzuki Y."/>
            <person name="Takenaka M."/>
            <person name="Takezawa D."/>
            <person name="Tomogane H."/>
            <person name="Tsuzuki M."/>
            <person name="Ueda T."/>
            <person name="Umeda M."/>
            <person name="Ward J.M."/>
            <person name="Watanabe Y."/>
            <person name="Yazaki K."/>
            <person name="Yokoyama R."/>
            <person name="Yoshitake Y."/>
            <person name="Yotsui I."/>
            <person name="Zachgo S."/>
            <person name="Schmutz J."/>
        </authorList>
    </citation>
    <scope>NUCLEOTIDE SEQUENCE [LARGE SCALE GENOMIC DNA]</scope>
    <source>
        <strain evidence="11">Tak-1</strain>
    </source>
</reference>
<evidence type="ECO:0000256" key="5">
    <source>
        <dbReference type="ARBA" id="ARBA00022781"/>
    </source>
</evidence>
<keyword evidence="5" id="KW-0375">Hydrogen ion transport</keyword>
<feature type="transmembrane region" description="Helical" evidence="9">
    <location>
        <begin position="6"/>
        <end position="27"/>
    </location>
</feature>
<keyword evidence="3" id="KW-0813">Transport</keyword>
<keyword evidence="8 9" id="KW-0472">Membrane</keyword>
<keyword evidence="7" id="KW-0406">Ion transport</keyword>
<evidence type="ECO:0000256" key="4">
    <source>
        <dbReference type="ARBA" id="ARBA00022692"/>
    </source>
</evidence>
<evidence type="ECO:0000256" key="8">
    <source>
        <dbReference type="ARBA" id="ARBA00023136"/>
    </source>
</evidence>
<evidence type="ECO:0000256" key="7">
    <source>
        <dbReference type="ARBA" id="ARBA00023065"/>
    </source>
</evidence>
<comment type="similarity">
    <text evidence="2">Belongs to the V-ATPase e1/e2 subunit family.</text>
</comment>
<evidence type="ECO:0000313" key="10">
    <source>
        <dbReference type="EMBL" id="PTQ47217.1"/>
    </source>
</evidence>
<dbReference type="Proteomes" id="UP000244005">
    <property type="component" value="Unassembled WGS sequence"/>
</dbReference>
<dbReference type="EMBL" id="KZ772680">
    <property type="protein sequence ID" value="PTQ47217.1"/>
    <property type="molecule type" value="Genomic_DNA"/>
</dbReference>
<gene>
    <name evidence="10" type="ORF">MARPO_0008s0011</name>
</gene>
<keyword evidence="6 9" id="KW-1133">Transmembrane helix</keyword>
<dbReference type="GO" id="GO:0012505">
    <property type="term" value="C:endomembrane system"/>
    <property type="evidence" value="ECO:0007669"/>
    <property type="project" value="UniProtKB-SubCell"/>
</dbReference>
<organism evidence="10 11">
    <name type="scientific">Marchantia polymorpha</name>
    <name type="common">Common liverwort</name>
    <name type="synonym">Marchantia aquatica</name>
    <dbReference type="NCBI Taxonomy" id="3197"/>
    <lineage>
        <taxon>Eukaryota</taxon>
        <taxon>Viridiplantae</taxon>
        <taxon>Streptophyta</taxon>
        <taxon>Embryophyta</taxon>
        <taxon>Marchantiophyta</taxon>
        <taxon>Marchantiopsida</taxon>
        <taxon>Marchantiidae</taxon>
        <taxon>Marchantiales</taxon>
        <taxon>Marchantiaceae</taxon>
        <taxon>Marchantia</taxon>
    </lineage>
</organism>
<evidence type="ECO:0000256" key="6">
    <source>
        <dbReference type="ARBA" id="ARBA00022989"/>
    </source>
</evidence>
<dbReference type="OMA" id="TSTICCW"/>
<name>A0A2R6XM71_MARPO</name>
<dbReference type="PANTHER" id="PTHR12263">
    <property type="entry name" value="VACUOLAR ATP SYNTHASE SUBUNIT H"/>
    <property type="match status" value="1"/>
</dbReference>